<evidence type="ECO:0000313" key="2">
    <source>
        <dbReference type="EMBL" id="PWR24177.1"/>
    </source>
</evidence>
<gene>
    <name evidence="2" type="ORF">DKG74_08630</name>
</gene>
<keyword evidence="3" id="KW-1185">Reference proteome</keyword>
<sequence>MPDPSRDAKFEAAQHWRQFLEWVDAHSGDPWLFRGHSNKAYELKPSIGRGKAKERRLEIEALVGGDAEKRTLLQEEQSLFLEFRRLSHLFDDGRPKDDWAWLALAQHHGLPTRLLDWTSNPLIACYFAIEPSTESRDFPGEVVALSKIGIPQIDASHAQSSPFGIDHDVALLSPSIAAPRLSAQRGFFTIHRDPFMPWSPKNPPEKFQIPSAMKPFFQRRLHYIGIDRAVIYCDLDALCHTLRWRHERGIGLGSGSGLI</sequence>
<dbReference type="Pfam" id="PF08867">
    <property type="entry name" value="FRG"/>
    <property type="match status" value="1"/>
</dbReference>
<dbReference type="Proteomes" id="UP000245461">
    <property type="component" value="Unassembled WGS sequence"/>
</dbReference>
<reference evidence="2 3" key="1">
    <citation type="submission" date="2018-05" db="EMBL/GenBank/DDBJ databases">
        <title>Zavarzinia sp. HR-AS.</title>
        <authorList>
            <person name="Lee Y."/>
            <person name="Jeon C.O."/>
        </authorList>
    </citation>
    <scope>NUCLEOTIDE SEQUENCE [LARGE SCALE GENOMIC DNA]</scope>
    <source>
        <strain evidence="2 3">HR-AS</strain>
    </source>
</reference>
<dbReference type="RefSeq" id="WP_109904746.1">
    <property type="nucleotide sequence ID" value="NZ_QGLE01000004.1"/>
</dbReference>
<comment type="caution">
    <text evidence="2">The sequence shown here is derived from an EMBL/GenBank/DDBJ whole genome shotgun (WGS) entry which is preliminary data.</text>
</comment>
<protein>
    <recommendedName>
        <fullName evidence="1">FRG domain-containing protein</fullName>
    </recommendedName>
</protein>
<feature type="domain" description="FRG" evidence="1">
    <location>
        <begin position="27"/>
        <end position="143"/>
    </location>
</feature>
<accession>A0A317EAN4</accession>
<organism evidence="2 3">
    <name type="scientific">Zavarzinia aquatilis</name>
    <dbReference type="NCBI Taxonomy" id="2211142"/>
    <lineage>
        <taxon>Bacteria</taxon>
        <taxon>Pseudomonadati</taxon>
        <taxon>Pseudomonadota</taxon>
        <taxon>Alphaproteobacteria</taxon>
        <taxon>Rhodospirillales</taxon>
        <taxon>Zavarziniaceae</taxon>
        <taxon>Zavarzinia</taxon>
    </lineage>
</organism>
<dbReference type="AlphaFoldDB" id="A0A317EAN4"/>
<dbReference type="EMBL" id="QGLE01000004">
    <property type="protein sequence ID" value="PWR24177.1"/>
    <property type="molecule type" value="Genomic_DNA"/>
</dbReference>
<dbReference type="SMART" id="SM00901">
    <property type="entry name" value="FRG"/>
    <property type="match status" value="1"/>
</dbReference>
<dbReference type="OrthoDB" id="7226470at2"/>
<proteinExistence type="predicted"/>
<name>A0A317EAN4_9PROT</name>
<evidence type="ECO:0000259" key="1">
    <source>
        <dbReference type="SMART" id="SM00901"/>
    </source>
</evidence>
<evidence type="ECO:0000313" key="3">
    <source>
        <dbReference type="Proteomes" id="UP000245461"/>
    </source>
</evidence>
<dbReference type="InterPro" id="IPR014966">
    <property type="entry name" value="FRG-dom"/>
</dbReference>